<dbReference type="KEGG" id="afx:JZ786_20730"/>
<accession>A0A9X7VY96</accession>
<dbReference type="InterPro" id="IPR036249">
    <property type="entry name" value="Thioredoxin-like_sf"/>
</dbReference>
<name>A0A9X7VY96_9BACL</name>
<dbReference type="Gene3D" id="3.40.30.10">
    <property type="entry name" value="Glutaredoxin"/>
    <property type="match status" value="1"/>
</dbReference>
<keyword evidence="2" id="KW-0732">Signal</keyword>
<reference evidence="3 4" key="1">
    <citation type="submission" date="2021-02" db="EMBL/GenBank/DDBJ databases">
        <title>Alicyclobacillus curvatus sp. nov. and Alicyclobacillus mengziensis sp. nov., two acidophilic bacteria isolated from acid mine drainage.</title>
        <authorList>
            <person name="Huang Y."/>
        </authorList>
    </citation>
    <scope>NUCLEOTIDE SEQUENCE [LARGE SCALE GENOMIC DNA]</scope>
    <source>
        <strain evidence="3 4">S30H14</strain>
    </source>
</reference>
<dbReference type="RefSeq" id="WP_206656192.1">
    <property type="nucleotide sequence ID" value="NZ_CP071182.1"/>
</dbReference>
<feature type="region of interest" description="Disordered" evidence="1">
    <location>
        <begin position="30"/>
        <end position="65"/>
    </location>
</feature>
<dbReference type="AlphaFoldDB" id="A0A9X7VY96"/>
<evidence type="ECO:0000256" key="1">
    <source>
        <dbReference type="SAM" id="MobiDB-lite"/>
    </source>
</evidence>
<dbReference type="SUPFAM" id="SSF52833">
    <property type="entry name" value="Thioredoxin-like"/>
    <property type="match status" value="1"/>
</dbReference>
<evidence type="ECO:0000256" key="2">
    <source>
        <dbReference type="SAM" id="SignalP"/>
    </source>
</evidence>
<dbReference type="PROSITE" id="PS51257">
    <property type="entry name" value="PROKAR_LIPOPROTEIN"/>
    <property type="match status" value="1"/>
</dbReference>
<organism evidence="3 4">
    <name type="scientific">Alicyclobacillus mengziensis</name>
    <dbReference type="NCBI Taxonomy" id="2931921"/>
    <lineage>
        <taxon>Bacteria</taxon>
        <taxon>Bacillati</taxon>
        <taxon>Bacillota</taxon>
        <taxon>Bacilli</taxon>
        <taxon>Bacillales</taxon>
        <taxon>Alicyclobacillaceae</taxon>
        <taxon>Alicyclobacillus</taxon>
    </lineage>
</organism>
<evidence type="ECO:0000313" key="4">
    <source>
        <dbReference type="Proteomes" id="UP000663505"/>
    </source>
</evidence>
<evidence type="ECO:0008006" key="5">
    <source>
        <dbReference type="Google" id="ProtNLM"/>
    </source>
</evidence>
<feature type="signal peptide" evidence="2">
    <location>
        <begin position="1"/>
        <end position="20"/>
    </location>
</feature>
<dbReference type="Proteomes" id="UP000663505">
    <property type="component" value="Chromosome"/>
</dbReference>
<sequence>MVGKKLVGVALSLLTTAVIAGCGAAQSNNSAGGHSNGAEVGSTRQDPNPPFVNRLKDLPATPDPRFDPTSASASIYSDITVYAANGRKVVLDAKNTPILFVAYWCPHCQRTLVLLNKNRQSLSQFPTLVSMGFAPGTSLAEEVRITQEEMNYFHINHVKEYYYLGSNSQKLTPQGYPTLVFPGKRGVLAMFGEHTLSAWQQALSLR</sequence>
<dbReference type="EMBL" id="CP071182">
    <property type="protein sequence ID" value="QSO46830.1"/>
    <property type="molecule type" value="Genomic_DNA"/>
</dbReference>
<feature type="chain" id="PRO_5040935571" description="Thioredoxin domain-containing protein" evidence="2">
    <location>
        <begin position="21"/>
        <end position="206"/>
    </location>
</feature>
<protein>
    <recommendedName>
        <fullName evidence="5">Thioredoxin domain-containing protein</fullName>
    </recommendedName>
</protein>
<keyword evidence="4" id="KW-1185">Reference proteome</keyword>
<gene>
    <name evidence="3" type="ORF">JZ786_20730</name>
</gene>
<proteinExistence type="predicted"/>
<evidence type="ECO:0000313" key="3">
    <source>
        <dbReference type="EMBL" id="QSO46830.1"/>
    </source>
</evidence>